<sequence length="404" mass="41440">MTPSLAGVLLVPLAAMVAPLLGAALKPVLRVPLIVFEILLGVLLGPSILGWVHPDAVTGVLSSFGVAMLFFLAGNEIDFQGIRGRPMRRAIDGWLISLALGVGIGILLAPSLITAVFIGVALTSTALGTLMPVLRDEGDLHSEFGRAATATGAAGEFGPLLAISIFLGGRSPLSGALVLATFAVITGVAIWLASRGPYPAFNRLVAATLRTSGQFGVRTVILVLAALSVLSQLLGLDMLLGAFAAGVLSRVLLASARPPDREMVEAKLEAVGFGFLVPVFFIMTGVTFDLAALLSSPRLLLLMAGALVLLLVIRGIPCLLAAPKGSTRTDRASLMLLGATGLPIIVAVTGIGVERHELGSGIASALVGAGMLSVLVFPALALALRRRSAGGRLTPDPEDVPIQG</sequence>
<accession>A0A3Q9UL87</accession>
<dbReference type="PANTHER" id="PTHR43562">
    <property type="entry name" value="NAPA-TYPE SODIUM/HYDROGEN ANTIPORTER"/>
    <property type="match status" value="1"/>
</dbReference>
<evidence type="ECO:0000313" key="11">
    <source>
        <dbReference type="EMBL" id="AZZ39659.1"/>
    </source>
</evidence>
<feature type="transmembrane region" description="Helical" evidence="9">
    <location>
        <begin position="146"/>
        <end position="167"/>
    </location>
</feature>
<feature type="transmembrane region" description="Helical" evidence="9">
    <location>
        <begin position="32"/>
        <end position="53"/>
    </location>
</feature>
<keyword evidence="3" id="KW-0813">Transport</keyword>
<proteinExistence type="inferred from homology"/>
<evidence type="ECO:0000313" key="12">
    <source>
        <dbReference type="Proteomes" id="UP000285875"/>
    </source>
</evidence>
<keyword evidence="4" id="KW-0050">Antiport</keyword>
<keyword evidence="6 9" id="KW-1133">Transmembrane helix</keyword>
<feature type="domain" description="Cation/H+ exchanger transmembrane" evidence="10">
    <location>
        <begin position="20"/>
        <end position="379"/>
    </location>
</feature>
<evidence type="ECO:0000256" key="5">
    <source>
        <dbReference type="ARBA" id="ARBA00022692"/>
    </source>
</evidence>
<organism evidence="11 12">
    <name type="scientific">Acidipropionibacterium jensenii</name>
    <dbReference type="NCBI Taxonomy" id="1749"/>
    <lineage>
        <taxon>Bacteria</taxon>
        <taxon>Bacillati</taxon>
        <taxon>Actinomycetota</taxon>
        <taxon>Actinomycetes</taxon>
        <taxon>Propionibacteriales</taxon>
        <taxon>Propionibacteriaceae</taxon>
        <taxon>Acidipropionibacterium</taxon>
    </lineage>
</organism>
<keyword evidence="7" id="KW-0406">Ion transport</keyword>
<evidence type="ECO:0000256" key="2">
    <source>
        <dbReference type="ARBA" id="ARBA00005551"/>
    </source>
</evidence>
<evidence type="ECO:0000256" key="6">
    <source>
        <dbReference type="ARBA" id="ARBA00022989"/>
    </source>
</evidence>
<dbReference type="InterPro" id="IPR006153">
    <property type="entry name" value="Cation/H_exchanger_TM"/>
</dbReference>
<dbReference type="GO" id="GO:0016020">
    <property type="term" value="C:membrane"/>
    <property type="evidence" value="ECO:0007669"/>
    <property type="project" value="UniProtKB-SubCell"/>
</dbReference>
<feature type="transmembrane region" description="Helical" evidence="9">
    <location>
        <begin position="215"/>
        <end position="233"/>
    </location>
</feature>
<dbReference type="GO" id="GO:1902600">
    <property type="term" value="P:proton transmembrane transport"/>
    <property type="evidence" value="ECO:0007669"/>
    <property type="project" value="InterPro"/>
</dbReference>
<feature type="transmembrane region" description="Helical" evidence="9">
    <location>
        <begin position="59"/>
        <end position="79"/>
    </location>
</feature>
<keyword evidence="5 9" id="KW-0812">Transmembrane</keyword>
<feature type="transmembrane region" description="Helical" evidence="9">
    <location>
        <begin position="365"/>
        <end position="384"/>
    </location>
</feature>
<dbReference type="PANTHER" id="PTHR43562:SF1">
    <property type="entry name" value="NA(+)_H(+) ANTIPORTER YJBQ-RELATED"/>
    <property type="match status" value="1"/>
</dbReference>
<dbReference type="KEGG" id="aji:C0Z10_07730"/>
<evidence type="ECO:0000256" key="9">
    <source>
        <dbReference type="SAM" id="Phobius"/>
    </source>
</evidence>
<dbReference type="EMBL" id="CP025570">
    <property type="protein sequence ID" value="AZZ39659.1"/>
    <property type="molecule type" value="Genomic_DNA"/>
</dbReference>
<feature type="transmembrane region" description="Helical" evidence="9">
    <location>
        <begin position="6"/>
        <end position="25"/>
    </location>
</feature>
<keyword evidence="8 9" id="KW-0472">Membrane</keyword>
<evidence type="ECO:0000256" key="3">
    <source>
        <dbReference type="ARBA" id="ARBA00022448"/>
    </source>
</evidence>
<comment type="subcellular location">
    <subcellularLocation>
        <location evidence="1">Membrane</location>
        <topology evidence="1">Multi-pass membrane protein</topology>
    </subcellularLocation>
</comment>
<comment type="similarity">
    <text evidence="2">Belongs to the monovalent cation:proton antiporter 2 (CPA2) transporter (TC 2.A.37) family.</text>
</comment>
<evidence type="ECO:0000256" key="7">
    <source>
        <dbReference type="ARBA" id="ARBA00023065"/>
    </source>
</evidence>
<dbReference type="AlphaFoldDB" id="A0A3Q9UL87"/>
<evidence type="ECO:0000259" key="10">
    <source>
        <dbReference type="Pfam" id="PF00999"/>
    </source>
</evidence>
<feature type="transmembrane region" description="Helical" evidence="9">
    <location>
        <begin position="268"/>
        <end position="293"/>
    </location>
</feature>
<dbReference type="Proteomes" id="UP000285875">
    <property type="component" value="Chromosome"/>
</dbReference>
<name>A0A3Q9UL87_9ACTN</name>
<feature type="transmembrane region" description="Helical" evidence="9">
    <location>
        <begin position="299"/>
        <end position="322"/>
    </location>
</feature>
<reference evidence="12" key="1">
    <citation type="submission" date="2017-12" db="EMBL/GenBank/DDBJ databases">
        <title>Whole genome sequencing of Acidipropionibacterium jensenii strains JS279 and JS280.</title>
        <authorList>
            <person name="Deptula P."/>
            <person name="Laine P."/>
            <person name="Smolander O.-P."/>
            <person name="Paulin L."/>
            <person name="Auvinen P."/>
            <person name="Varmanen P."/>
        </authorList>
    </citation>
    <scope>NUCLEOTIDE SEQUENCE [LARGE SCALE GENOMIC DNA]</scope>
    <source>
        <strain evidence="12">JS280</strain>
    </source>
</reference>
<dbReference type="Gene3D" id="1.20.1530.20">
    <property type="match status" value="1"/>
</dbReference>
<dbReference type="GO" id="GO:0015297">
    <property type="term" value="F:antiporter activity"/>
    <property type="evidence" value="ECO:0007669"/>
    <property type="project" value="UniProtKB-KW"/>
</dbReference>
<dbReference type="InterPro" id="IPR038770">
    <property type="entry name" value="Na+/solute_symporter_sf"/>
</dbReference>
<protein>
    <submittedName>
        <fullName evidence="11">Cation:proton antiporter</fullName>
    </submittedName>
</protein>
<evidence type="ECO:0000256" key="1">
    <source>
        <dbReference type="ARBA" id="ARBA00004141"/>
    </source>
</evidence>
<feature type="transmembrane region" description="Helical" evidence="9">
    <location>
        <begin position="334"/>
        <end position="353"/>
    </location>
</feature>
<evidence type="ECO:0000256" key="4">
    <source>
        <dbReference type="ARBA" id="ARBA00022449"/>
    </source>
</evidence>
<dbReference type="RefSeq" id="WP_097798999.1">
    <property type="nucleotide sequence ID" value="NZ_CP025570.1"/>
</dbReference>
<dbReference type="Pfam" id="PF00999">
    <property type="entry name" value="Na_H_Exchanger"/>
    <property type="match status" value="1"/>
</dbReference>
<feature type="transmembrane region" description="Helical" evidence="9">
    <location>
        <begin position="91"/>
        <end position="109"/>
    </location>
</feature>
<gene>
    <name evidence="11" type="ORF">C0Z10_07730</name>
</gene>
<evidence type="ECO:0000256" key="8">
    <source>
        <dbReference type="ARBA" id="ARBA00023136"/>
    </source>
</evidence>
<feature type="transmembrane region" description="Helical" evidence="9">
    <location>
        <begin position="173"/>
        <end position="194"/>
    </location>
</feature>